<dbReference type="InterPro" id="IPR013424">
    <property type="entry name" value="Ice-binding_C"/>
</dbReference>
<organism evidence="4 5">
    <name type="scientific">Azoarcus indigens</name>
    <dbReference type="NCBI Taxonomy" id="29545"/>
    <lineage>
        <taxon>Bacteria</taxon>
        <taxon>Pseudomonadati</taxon>
        <taxon>Pseudomonadota</taxon>
        <taxon>Betaproteobacteria</taxon>
        <taxon>Rhodocyclales</taxon>
        <taxon>Zoogloeaceae</taxon>
        <taxon>Azoarcus</taxon>
    </lineage>
</organism>
<proteinExistence type="predicted"/>
<keyword evidence="5" id="KW-1185">Reference proteome</keyword>
<dbReference type="Pfam" id="PF20597">
    <property type="entry name" value="pAdhesive_15"/>
    <property type="match status" value="1"/>
</dbReference>
<feature type="chain" id="PRO_5020449805" evidence="2">
    <location>
        <begin position="33"/>
        <end position="372"/>
    </location>
</feature>
<dbReference type="EMBL" id="SNVV01000011">
    <property type="protein sequence ID" value="TDN49627.1"/>
    <property type="molecule type" value="Genomic_DNA"/>
</dbReference>
<evidence type="ECO:0000256" key="2">
    <source>
        <dbReference type="SAM" id="SignalP"/>
    </source>
</evidence>
<dbReference type="InterPro" id="IPR026588">
    <property type="entry name" value="Choice_anch_A"/>
</dbReference>
<comment type="caution">
    <text evidence="4">The sequence shown here is derived from an EMBL/GenBank/DDBJ whole genome shotgun (WGS) entry which is preliminary data.</text>
</comment>
<evidence type="ECO:0000313" key="5">
    <source>
        <dbReference type="Proteomes" id="UP000295129"/>
    </source>
</evidence>
<keyword evidence="2" id="KW-0732">Signal</keyword>
<evidence type="ECO:0000256" key="1">
    <source>
        <dbReference type="SAM" id="MobiDB-lite"/>
    </source>
</evidence>
<gene>
    <name evidence="4" type="ORF">C7389_111106</name>
</gene>
<dbReference type="AlphaFoldDB" id="A0A4R6DWL0"/>
<accession>A0A4R6DWL0</accession>
<evidence type="ECO:0000259" key="3">
    <source>
        <dbReference type="Pfam" id="PF20597"/>
    </source>
</evidence>
<feature type="signal peptide" evidence="2">
    <location>
        <begin position="1"/>
        <end position="32"/>
    </location>
</feature>
<evidence type="ECO:0000313" key="4">
    <source>
        <dbReference type="EMBL" id="TDN49627.1"/>
    </source>
</evidence>
<dbReference type="NCBIfam" id="TIGR02595">
    <property type="entry name" value="PEP_CTERM"/>
    <property type="match status" value="1"/>
</dbReference>
<dbReference type="RefSeq" id="WP_133592428.1">
    <property type="nucleotide sequence ID" value="NZ_SNVV01000011.1"/>
</dbReference>
<dbReference type="OrthoDB" id="8718058at2"/>
<reference evidence="4 5" key="1">
    <citation type="submission" date="2019-03" db="EMBL/GenBank/DDBJ databases">
        <title>Genomic Encyclopedia of Type Strains, Phase IV (KMG-IV): sequencing the most valuable type-strain genomes for metagenomic binning, comparative biology and taxonomic classification.</title>
        <authorList>
            <person name="Goeker M."/>
        </authorList>
    </citation>
    <scope>NUCLEOTIDE SEQUENCE [LARGE SCALE GENOMIC DNA]</scope>
    <source>
        <strain evidence="4 5">DSM 12121</strain>
    </source>
</reference>
<dbReference type="Proteomes" id="UP000295129">
    <property type="component" value="Unassembled WGS sequence"/>
</dbReference>
<protein>
    <submittedName>
        <fullName evidence="4">Putative secreted protein with PEP-CTERM sorting signal/choice-of-anchor A domain-containing protein</fullName>
    </submittedName>
</protein>
<feature type="domain" description="Choice-of-anchor A" evidence="3">
    <location>
        <begin position="118"/>
        <end position="308"/>
    </location>
</feature>
<feature type="region of interest" description="Disordered" evidence="1">
    <location>
        <begin position="309"/>
        <end position="338"/>
    </location>
</feature>
<sequence length="372" mass="38182">MTARLRNTRIRTAFRACSAFLACAAFTASAHAAPLIASEVLQQFNLVVFGNAKSSSHVDGRAYIGGNVTGGDYVLHAKDMPASEYAGLVVGGNASNLNVNGGGISVGGNLSNANINKGGAYVAGNASSVNFNGGNAYVGGSTSGTNFNGGRSYAAATQPSTAAIESTMRDLALQLAGLPSTGSTVSVNGNKATFNAVADANGLAVFDLTSIDTALFKLGEFEFNLGSADTVIFNVDDLVISIFANFLGGSAQAIGSHVIWNFYNATDITLYSQFGGSVLAPNATLTNYNNIEGSVVVSSIDQRGEIHLQPFSGDLPPGTPDLPPTTPVPPPTPDLPPENHVPEPGSLALMLTALLAMATLSRQHKAAAARKR</sequence>
<feature type="compositionally biased region" description="Pro residues" evidence="1">
    <location>
        <begin position="317"/>
        <end position="336"/>
    </location>
</feature>
<dbReference type="NCBIfam" id="TIGR04215">
    <property type="entry name" value="choice_anch_A"/>
    <property type="match status" value="2"/>
</dbReference>
<name>A0A4R6DWL0_9RHOO</name>